<evidence type="ECO:0000313" key="3">
    <source>
        <dbReference type="Proteomes" id="UP000243459"/>
    </source>
</evidence>
<dbReference type="EMBL" id="CM007383">
    <property type="protein sequence ID" value="ONK76122.1"/>
    <property type="molecule type" value="Genomic_DNA"/>
</dbReference>
<accession>A0A5P1FDD9</accession>
<sequence>MMYLITKNGEALEKYACRSARRWSQDETAICSCYCKISSDASVYMIEFLDLMLTMVILSLVTESILVCNDFRANMENIQPYIDHHSGGGLSRTPPNEDFRDEPHRDPVHVRDLSASLCIGRARIAAASEKEKKEEEEEHGDDETEEEEDDEEEEDEPRKKKKKKKAAEEIVPHRTETTQSSLAASKEKQAETSEPKPRRKGRRKSRRPQKSST</sequence>
<organism evidence="2 3">
    <name type="scientific">Asparagus officinalis</name>
    <name type="common">Garden asparagus</name>
    <dbReference type="NCBI Taxonomy" id="4686"/>
    <lineage>
        <taxon>Eukaryota</taxon>
        <taxon>Viridiplantae</taxon>
        <taxon>Streptophyta</taxon>
        <taxon>Embryophyta</taxon>
        <taxon>Tracheophyta</taxon>
        <taxon>Spermatophyta</taxon>
        <taxon>Magnoliopsida</taxon>
        <taxon>Liliopsida</taxon>
        <taxon>Asparagales</taxon>
        <taxon>Asparagaceae</taxon>
        <taxon>Asparagoideae</taxon>
        <taxon>Asparagus</taxon>
    </lineage>
</organism>
<feature type="compositionally biased region" description="Acidic residues" evidence="1">
    <location>
        <begin position="134"/>
        <end position="155"/>
    </location>
</feature>
<feature type="compositionally biased region" description="Basic residues" evidence="1">
    <location>
        <begin position="197"/>
        <end position="213"/>
    </location>
</feature>
<keyword evidence="3" id="KW-1185">Reference proteome</keyword>
<name>A0A5P1FDD9_ASPOF</name>
<proteinExistence type="predicted"/>
<feature type="compositionally biased region" description="Basic and acidic residues" evidence="1">
    <location>
        <begin position="95"/>
        <end position="106"/>
    </location>
</feature>
<evidence type="ECO:0000313" key="2">
    <source>
        <dbReference type="EMBL" id="ONK76122.1"/>
    </source>
</evidence>
<dbReference type="AlphaFoldDB" id="A0A5P1FDD9"/>
<feature type="region of interest" description="Disordered" evidence="1">
    <location>
        <begin position="126"/>
        <end position="213"/>
    </location>
</feature>
<gene>
    <name evidence="2" type="ORF">A4U43_C03F24170</name>
</gene>
<feature type="region of interest" description="Disordered" evidence="1">
    <location>
        <begin position="83"/>
        <end position="106"/>
    </location>
</feature>
<feature type="compositionally biased region" description="Basic and acidic residues" evidence="1">
    <location>
        <begin position="185"/>
        <end position="196"/>
    </location>
</feature>
<feature type="compositionally biased region" description="Basic and acidic residues" evidence="1">
    <location>
        <begin position="166"/>
        <end position="176"/>
    </location>
</feature>
<protein>
    <submittedName>
        <fullName evidence="2">Uncharacterized protein</fullName>
    </submittedName>
</protein>
<reference evidence="3" key="1">
    <citation type="journal article" date="2017" name="Nat. Commun.">
        <title>The asparagus genome sheds light on the origin and evolution of a young Y chromosome.</title>
        <authorList>
            <person name="Harkess A."/>
            <person name="Zhou J."/>
            <person name="Xu C."/>
            <person name="Bowers J.E."/>
            <person name="Van der Hulst R."/>
            <person name="Ayyampalayam S."/>
            <person name="Mercati F."/>
            <person name="Riccardi P."/>
            <person name="McKain M.R."/>
            <person name="Kakrana A."/>
            <person name="Tang H."/>
            <person name="Ray J."/>
            <person name="Groenendijk J."/>
            <person name="Arikit S."/>
            <person name="Mathioni S.M."/>
            <person name="Nakano M."/>
            <person name="Shan H."/>
            <person name="Telgmann-Rauber A."/>
            <person name="Kanno A."/>
            <person name="Yue Z."/>
            <person name="Chen H."/>
            <person name="Li W."/>
            <person name="Chen Y."/>
            <person name="Xu X."/>
            <person name="Zhang Y."/>
            <person name="Luo S."/>
            <person name="Chen H."/>
            <person name="Gao J."/>
            <person name="Mao Z."/>
            <person name="Pires J.C."/>
            <person name="Luo M."/>
            <person name="Kudrna D."/>
            <person name="Wing R.A."/>
            <person name="Meyers B.C."/>
            <person name="Yi K."/>
            <person name="Kong H."/>
            <person name="Lavrijsen P."/>
            <person name="Sunseri F."/>
            <person name="Falavigna A."/>
            <person name="Ye Y."/>
            <person name="Leebens-Mack J.H."/>
            <person name="Chen G."/>
        </authorList>
    </citation>
    <scope>NUCLEOTIDE SEQUENCE [LARGE SCALE GENOMIC DNA]</scope>
    <source>
        <strain evidence="3">cv. DH0086</strain>
    </source>
</reference>
<evidence type="ECO:0000256" key="1">
    <source>
        <dbReference type="SAM" id="MobiDB-lite"/>
    </source>
</evidence>
<dbReference type="Gramene" id="ONK76122">
    <property type="protein sequence ID" value="ONK76122"/>
    <property type="gene ID" value="A4U43_C03F24170"/>
</dbReference>
<dbReference type="Proteomes" id="UP000243459">
    <property type="component" value="Chromosome 3"/>
</dbReference>